<organism evidence="2 3">
    <name type="scientific">Anopheles arabiensis</name>
    <name type="common">Mosquito</name>
    <dbReference type="NCBI Taxonomy" id="7173"/>
    <lineage>
        <taxon>Eukaryota</taxon>
        <taxon>Metazoa</taxon>
        <taxon>Ecdysozoa</taxon>
        <taxon>Arthropoda</taxon>
        <taxon>Hexapoda</taxon>
        <taxon>Insecta</taxon>
        <taxon>Pterygota</taxon>
        <taxon>Neoptera</taxon>
        <taxon>Endopterygota</taxon>
        <taxon>Diptera</taxon>
        <taxon>Nematocera</taxon>
        <taxon>Culicoidea</taxon>
        <taxon>Culicidae</taxon>
        <taxon>Anophelinae</taxon>
        <taxon>Anopheles</taxon>
    </lineage>
</organism>
<sequence>MGYTATQHLVKETRHRIGMLNLPYEEEYRAQLKHLGYKEKDILREAFQRQEWNVGSARVLSLLQEANILTASEYILSLDSIELMQQILNDFLEAEYSLLAHIVQYAYQENVQSQSLTNVLKESFRTLLNDLNDNPNVIPHNYLQAIGTRLRTHEQKLVINEHLQLLLGSERGPLDLDAAIGRQHQWREEMQTTLNGTVFERLLIELIRDKANLLEVLKELLKRSCPFSLKHALYLLSQAARATTDEPDERLLKSFIKDLFRTVVETGLMSQLQLVLLFAREICSANTAVLGTYPAWYKQTVGEMTYSVKRDQFIGTMELLTALIPAERNLELLGVHATIAISAPAKCNDYVLNYKQLCRAHIAQLKAPECTIVLED</sequence>
<evidence type="ECO:0000259" key="1">
    <source>
        <dbReference type="Pfam" id="PF15865"/>
    </source>
</evidence>
<dbReference type="KEGG" id="aara:120896401"/>
<feature type="domain" description="Fanconi anaemia group A protein N-terminal" evidence="1">
    <location>
        <begin position="53"/>
        <end position="366"/>
    </location>
</feature>
<dbReference type="EnsemblMetazoa" id="AARA009341-RA">
    <property type="protein sequence ID" value="AARA009341-PA"/>
    <property type="gene ID" value="AARA009341"/>
</dbReference>
<protein>
    <recommendedName>
        <fullName evidence="1">Fanconi anaemia group A protein N-terminal domain-containing protein</fullName>
    </recommendedName>
</protein>
<dbReference type="Proteomes" id="UP000075840">
    <property type="component" value="Unassembled WGS sequence"/>
</dbReference>
<name>A0A182I6Y7_ANOAR</name>
<keyword evidence="3" id="KW-1185">Reference proteome</keyword>
<dbReference type="Pfam" id="PF15865">
    <property type="entry name" value="Fanconi_A_N"/>
    <property type="match status" value="1"/>
</dbReference>
<dbReference type="InterPro" id="IPR031729">
    <property type="entry name" value="Fanconi_A_N"/>
</dbReference>
<dbReference type="GeneID" id="120896401"/>
<dbReference type="InterPro" id="IPR003516">
    <property type="entry name" value="FANCA"/>
</dbReference>
<proteinExistence type="predicted"/>
<accession>A0A182I6Y7</accession>
<evidence type="ECO:0000313" key="2">
    <source>
        <dbReference type="EnsemblMetazoa" id="AARA009341-PA"/>
    </source>
</evidence>
<evidence type="ECO:0000313" key="3">
    <source>
        <dbReference type="Proteomes" id="UP000075840"/>
    </source>
</evidence>
<dbReference type="VEuPathDB" id="VectorBase:AARA009341"/>
<dbReference type="AlphaFoldDB" id="A0A182I6Y7"/>
<dbReference type="RefSeq" id="XP_040156410.1">
    <property type="nucleotide sequence ID" value="XM_040300476.1"/>
</dbReference>
<dbReference type="RefSeq" id="XP_040156409.1">
    <property type="nucleotide sequence ID" value="XM_040300475.1"/>
</dbReference>
<dbReference type="PANTHER" id="PTHR12047:SF2">
    <property type="entry name" value="FANCONI ANEMIA GROUP A PROTEIN"/>
    <property type="match status" value="1"/>
</dbReference>
<dbReference type="GO" id="GO:0043240">
    <property type="term" value="C:Fanconi anaemia nuclear complex"/>
    <property type="evidence" value="ECO:0007669"/>
    <property type="project" value="InterPro"/>
</dbReference>
<dbReference type="PANTHER" id="PTHR12047">
    <property type="entry name" value="FANCONI ANEMIA GROUP A PROTEIN"/>
    <property type="match status" value="1"/>
</dbReference>
<reference evidence="2" key="1">
    <citation type="submission" date="2022-08" db="UniProtKB">
        <authorList>
            <consortium name="EnsemblMetazoa"/>
        </authorList>
    </citation>
    <scope>IDENTIFICATION</scope>
    <source>
        <strain evidence="2">Dongola</strain>
    </source>
</reference>
<dbReference type="VEuPathDB" id="VectorBase:AARA21_012409"/>
<dbReference type="EMBL" id="APCN01003712">
    <property type="status" value="NOT_ANNOTATED_CDS"/>
    <property type="molecule type" value="Genomic_DNA"/>
</dbReference>
<dbReference type="GO" id="GO:0036297">
    <property type="term" value="P:interstrand cross-link repair"/>
    <property type="evidence" value="ECO:0007669"/>
    <property type="project" value="InterPro"/>
</dbReference>